<evidence type="ECO:0000313" key="3">
    <source>
        <dbReference type="EMBL" id="GBO16969.1"/>
    </source>
</evidence>
<dbReference type="EMBL" id="BGPR01042140">
    <property type="protein sequence ID" value="GBO18518.1"/>
    <property type="molecule type" value="Genomic_DNA"/>
</dbReference>
<organism evidence="3 6">
    <name type="scientific">Araneus ventricosus</name>
    <name type="common">Orbweaver spider</name>
    <name type="synonym">Epeira ventricosa</name>
    <dbReference type="NCBI Taxonomy" id="182803"/>
    <lineage>
        <taxon>Eukaryota</taxon>
        <taxon>Metazoa</taxon>
        <taxon>Ecdysozoa</taxon>
        <taxon>Arthropoda</taxon>
        <taxon>Chelicerata</taxon>
        <taxon>Arachnida</taxon>
        <taxon>Araneae</taxon>
        <taxon>Araneomorphae</taxon>
        <taxon>Entelegynae</taxon>
        <taxon>Araneoidea</taxon>
        <taxon>Araneidae</taxon>
        <taxon>Araneus</taxon>
    </lineage>
</organism>
<dbReference type="EMBL" id="BGPR01040779">
    <property type="protein sequence ID" value="GBO16966.1"/>
    <property type="molecule type" value="Genomic_DNA"/>
</dbReference>
<gene>
    <name evidence="4" type="ORF">AVEN_134746_1</name>
    <name evidence="3" type="ORF">AVEN_176912_1</name>
    <name evidence="5" type="ORF">AVEN_186311_1</name>
    <name evidence="2" type="ORF">AVEN_232565_1</name>
</gene>
<evidence type="ECO:0000313" key="6">
    <source>
        <dbReference type="Proteomes" id="UP000499080"/>
    </source>
</evidence>
<evidence type="ECO:0000256" key="1">
    <source>
        <dbReference type="SAM" id="MobiDB-lite"/>
    </source>
</evidence>
<accession>A0A4Y2UVF5</accession>
<proteinExistence type="predicted"/>
<dbReference type="AlphaFoldDB" id="A0A4Y2UVF5"/>
<protein>
    <submittedName>
        <fullName evidence="3">Uncharacterized protein</fullName>
    </submittedName>
</protein>
<evidence type="ECO:0000313" key="5">
    <source>
        <dbReference type="EMBL" id="GBO18519.1"/>
    </source>
</evidence>
<evidence type="ECO:0000313" key="2">
    <source>
        <dbReference type="EMBL" id="GBO16966.1"/>
    </source>
</evidence>
<dbReference type="EMBL" id="BGPR01040782">
    <property type="protein sequence ID" value="GBO16969.1"/>
    <property type="molecule type" value="Genomic_DNA"/>
</dbReference>
<dbReference type="Proteomes" id="UP000499080">
    <property type="component" value="Unassembled WGS sequence"/>
</dbReference>
<dbReference type="EMBL" id="BGPR01042141">
    <property type="protein sequence ID" value="GBO18519.1"/>
    <property type="molecule type" value="Genomic_DNA"/>
</dbReference>
<keyword evidence="6" id="KW-1185">Reference proteome</keyword>
<sequence>MKRMTPELAPPLKISPPHQRSSPTTLNSMVKILYLLLLSNPSDLNQIKSMRSFAFTISNKKSGRLRRSSQHSQVDVAEWPQ</sequence>
<comment type="caution">
    <text evidence="3">The sequence shown here is derived from an EMBL/GenBank/DDBJ whole genome shotgun (WGS) entry which is preliminary data.</text>
</comment>
<feature type="region of interest" description="Disordered" evidence="1">
    <location>
        <begin position="1"/>
        <end position="23"/>
    </location>
</feature>
<feature type="region of interest" description="Disordered" evidence="1">
    <location>
        <begin position="61"/>
        <end position="81"/>
    </location>
</feature>
<evidence type="ECO:0000313" key="4">
    <source>
        <dbReference type="EMBL" id="GBO18518.1"/>
    </source>
</evidence>
<reference evidence="3 6" key="1">
    <citation type="journal article" date="2019" name="Sci. Rep.">
        <title>Orb-weaving spider Araneus ventricosus genome elucidates the spidroin gene catalogue.</title>
        <authorList>
            <person name="Kono N."/>
            <person name="Nakamura H."/>
            <person name="Ohtoshi R."/>
            <person name="Moran D.A.P."/>
            <person name="Shinohara A."/>
            <person name="Yoshida Y."/>
            <person name="Fujiwara M."/>
            <person name="Mori M."/>
            <person name="Tomita M."/>
            <person name="Arakawa K."/>
        </authorList>
    </citation>
    <scope>NUCLEOTIDE SEQUENCE [LARGE SCALE GENOMIC DNA]</scope>
</reference>
<name>A0A4Y2UVF5_ARAVE</name>